<reference evidence="4 5" key="1">
    <citation type="submission" date="2020-05" db="EMBL/GenBank/DDBJ databases">
        <authorList>
            <person name="Mo P."/>
        </authorList>
    </citation>
    <scope>NUCLEOTIDE SEQUENCE [LARGE SCALE GENOMIC DNA]</scope>
    <source>
        <strain evidence="4 5">Gen01</strain>
    </source>
</reference>
<dbReference type="PANTHER" id="PTHR42208:SF1">
    <property type="entry name" value="HEAVY METAL TRANSPORTER"/>
    <property type="match status" value="1"/>
</dbReference>
<dbReference type="InterPro" id="IPR008972">
    <property type="entry name" value="Cupredoxin"/>
</dbReference>
<keyword evidence="1" id="KW-0812">Transmembrane</keyword>
<keyword evidence="1" id="KW-0472">Membrane</keyword>
<evidence type="ECO:0000259" key="3">
    <source>
        <dbReference type="Pfam" id="PF13473"/>
    </source>
</evidence>
<feature type="transmembrane region" description="Helical" evidence="1">
    <location>
        <begin position="109"/>
        <end position="132"/>
    </location>
</feature>
<evidence type="ECO:0000259" key="2">
    <source>
        <dbReference type="Pfam" id="PF13386"/>
    </source>
</evidence>
<dbReference type="SUPFAM" id="SSF49503">
    <property type="entry name" value="Cupredoxins"/>
    <property type="match status" value="1"/>
</dbReference>
<name>A0A6M6JMH2_9PSEU</name>
<evidence type="ECO:0008006" key="6">
    <source>
        <dbReference type="Google" id="ProtNLM"/>
    </source>
</evidence>
<keyword evidence="5" id="KW-1185">Reference proteome</keyword>
<dbReference type="InterPro" id="IPR028096">
    <property type="entry name" value="EfeO_Cupredoxin"/>
</dbReference>
<evidence type="ECO:0000313" key="4">
    <source>
        <dbReference type="EMBL" id="QJY47832.1"/>
    </source>
</evidence>
<dbReference type="Pfam" id="PF13473">
    <property type="entry name" value="Cupredoxin_1"/>
    <property type="match status" value="1"/>
</dbReference>
<dbReference type="Proteomes" id="UP000505377">
    <property type="component" value="Chromosome"/>
</dbReference>
<feature type="domain" description="EfeO-type cupredoxin-like" evidence="3">
    <location>
        <begin position="268"/>
        <end position="358"/>
    </location>
</feature>
<organism evidence="4 5">
    <name type="scientific">Pseudonocardia broussonetiae</name>
    <dbReference type="NCBI Taxonomy" id="2736640"/>
    <lineage>
        <taxon>Bacteria</taxon>
        <taxon>Bacillati</taxon>
        <taxon>Actinomycetota</taxon>
        <taxon>Actinomycetes</taxon>
        <taxon>Pseudonocardiales</taxon>
        <taxon>Pseudonocardiaceae</taxon>
        <taxon>Pseudonocardia</taxon>
    </lineage>
</organism>
<feature type="transmembrane region" description="Helical" evidence="1">
    <location>
        <begin position="183"/>
        <end position="207"/>
    </location>
</feature>
<dbReference type="Gene3D" id="2.60.40.420">
    <property type="entry name" value="Cupredoxins - blue copper proteins"/>
    <property type="match status" value="1"/>
</dbReference>
<dbReference type="EMBL" id="CP053564">
    <property type="protein sequence ID" value="QJY47832.1"/>
    <property type="molecule type" value="Genomic_DNA"/>
</dbReference>
<keyword evidence="1" id="KW-1133">Transmembrane helix</keyword>
<dbReference type="InterPro" id="IPR039447">
    <property type="entry name" value="UreH-like_TM_dom"/>
</dbReference>
<evidence type="ECO:0000256" key="1">
    <source>
        <dbReference type="SAM" id="Phobius"/>
    </source>
</evidence>
<dbReference type="PANTHER" id="PTHR42208">
    <property type="entry name" value="HEAVY METAL TRANSPORTER-RELATED"/>
    <property type="match status" value="1"/>
</dbReference>
<feature type="transmembrane region" description="Helical" evidence="1">
    <location>
        <begin position="219"/>
        <end position="239"/>
    </location>
</feature>
<feature type="domain" description="Urease accessory protein UreH-like transmembrane" evidence="2">
    <location>
        <begin position="6"/>
        <end position="232"/>
    </location>
</feature>
<dbReference type="KEGG" id="pbro:HOP40_20125"/>
<proteinExistence type="predicted"/>
<protein>
    <recommendedName>
        <fullName evidence="6">Sulfite exporter TauE/SafE</fullName>
    </recommendedName>
</protein>
<gene>
    <name evidence="4" type="ORF">HOP40_20125</name>
</gene>
<evidence type="ECO:0000313" key="5">
    <source>
        <dbReference type="Proteomes" id="UP000505377"/>
    </source>
</evidence>
<feature type="transmembrane region" description="Helical" evidence="1">
    <location>
        <begin position="153"/>
        <end position="177"/>
    </location>
</feature>
<dbReference type="AlphaFoldDB" id="A0A6M6JMH2"/>
<sequence>MNLTAVLVTGLFAGGISCAAVQGGLLTGLITRQRAAAAGLPVTAGGRPGGVGTDVTAPGSPWHRLGDDIAPVAGFLAGKLVSHAALGALLGTLGGAAQLSIGTRTTLQLLAGVLIIVFGLAQLGVPGFRGLVIEPPQSWMRVVRNSSRSQSALAPAMLGAATVLIPCGVTLSVQALALASGSALSGAVIMAVFVLGTAPLFALLGYAARRAATAWRGRLALVTGLIVVAMGLFTLNGGLELAGSPVAASRVVQAFGAGEPEPDVSAVSEQGGRQQVLITARTGSYSPASVQARAGVPTTLIVRSEGARGCVRSFLIPSRGVEEVLPAEGETRIDLGVLEPGTLRYSCGMGMYTGTITAA</sequence>
<dbReference type="Pfam" id="PF13386">
    <property type="entry name" value="DsbD_2"/>
    <property type="match status" value="1"/>
</dbReference>
<accession>A0A6M6JMH2</accession>